<proteinExistence type="predicted"/>
<feature type="non-terminal residue" evidence="2">
    <location>
        <position position="342"/>
    </location>
</feature>
<protein>
    <submittedName>
        <fullName evidence="2">Uncharacterized protein</fullName>
    </submittedName>
</protein>
<evidence type="ECO:0000313" key="2">
    <source>
        <dbReference type="EMBL" id="ETO21091.1"/>
    </source>
</evidence>
<reference evidence="2 3" key="1">
    <citation type="journal article" date="2013" name="Curr. Biol.">
        <title>The Genome of the Foraminiferan Reticulomyxa filosa.</title>
        <authorList>
            <person name="Glockner G."/>
            <person name="Hulsmann N."/>
            <person name="Schleicher M."/>
            <person name="Noegel A.A."/>
            <person name="Eichinger L."/>
            <person name="Gallinger C."/>
            <person name="Pawlowski J."/>
            <person name="Sierra R."/>
            <person name="Euteneuer U."/>
            <person name="Pillet L."/>
            <person name="Moustafa A."/>
            <person name="Platzer M."/>
            <person name="Groth M."/>
            <person name="Szafranski K."/>
            <person name="Schliwa M."/>
        </authorList>
    </citation>
    <scope>NUCLEOTIDE SEQUENCE [LARGE SCALE GENOMIC DNA]</scope>
</reference>
<dbReference type="AlphaFoldDB" id="X6N4X9"/>
<dbReference type="Proteomes" id="UP000023152">
    <property type="component" value="Unassembled WGS sequence"/>
</dbReference>
<feature type="region of interest" description="Disordered" evidence="1">
    <location>
        <begin position="224"/>
        <end position="243"/>
    </location>
</feature>
<organism evidence="2 3">
    <name type="scientific">Reticulomyxa filosa</name>
    <dbReference type="NCBI Taxonomy" id="46433"/>
    <lineage>
        <taxon>Eukaryota</taxon>
        <taxon>Sar</taxon>
        <taxon>Rhizaria</taxon>
        <taxon>Retaria</taxon>
        <taxon>Foraminifera</taxon>
        <taxon>Monothalamids</taxon>
        <taxon>Reticulomyxidae</taxon>
        <taxon>Reticulomyxa</taxon>
    </lineage>
</organism>
<dbReference type="EMBL" id="ASPP01011939">
    <property type="protein sequence ID" value="ETO21091.1"/>
    <property type="molecule type" value="Genomic_DNA"/>
</dbReference>
<feature type="compositionally biased region" description="Basic and acidic residues" evidence="1">
    <location>
        <begin position="8"/>
        <end position="30"/>
    </location>
</feature>
<keyword evidence="3" id="KW-1185">Reference proteome</keyword>
<name>X6N4X9_RETFI</name>
<sequence length="342" mass="39392">MLSTVVEVEERRSSLSDEEKKIEAEVHDSEPSSPLSTDKTSHDKYHHMAQHRLYVPDYHINIPQEVYAHAGDETDVAEAKEKEERTKTSESYANDVKLCGDWQALVMCLEPFCESVGIDKSVPWMFVTRIITNFILQRSIAPLHPFQLLQEECTLPFKYLETTVVYGRSLNSKADVGEEKNQSNSTKEVDIINKDADNGTNTKKLSPSFSRGNKVLELFRFRRKRQKHSESTGTHKSSTEEPELPAQQAIHVLLTAWLNVYEIGKENRVSKLDEKIAPLSREIMRWIVRHLKSWLSHCCKQPLQLMLDTFQLYITGMQMIGFRIEDITHLVDLVLIKATRVH</sequence>
<evidence type="ECO:0000313" key="3">
    <source>
        <dbReference type="Proteomes" id="UP000023152"/>
    </source>
</evidence>
<feature type="region of interest" description="Disordered" evidence="1">
    <location>
        <begin position="1"/>
        <end position="42"/>
    </location>
</feature>
<accession>X6N4X9</accession>
<comment type="caution">
    <text evidence="2">The sequence shown here is derived from an EMBL/GenBank/DDBJ whole genome shotgun (WGS) entry which is preliminary data.</text>
</comment>
<evidence type="ECO:0000256" key="1">
    <source>
        <dbReference type="SAM" id="MobiDB-lite"/>
    </source>
</evidence>
<gene>
    <name evidence="2" type="ORF">RFI_16112</name>
</gene>